<sequence length="210" mass="22043">MGDKYTMYRGDGSSGSGWPAESNWFGDFDAMWEANQGAIRCNAEWNVPQNTAEETANMKSAIQSVASESGVDARFIFAIILQESNGCVRVIPTAAANPNPGLMQDAGGTHMCNDGHGGVKNPCPMEEITGMIKDGVFGTAHDPGNGYLPLLKKVGGMSSAQNYYAAAKLYNSGINSGIVDLSVSVSATACYASDVANRLTGWSLSAKGCH</sequence>
<protein>
    <recommendedName>
        <fullName evidence="3">Glycoside hydrolase family 23 protein</fullName>
    </recommendedName>
</protein>
<name>A0A6J3M198_9PEZI</name>
<keyword evidence="1" id="KW-1185">Reference proteome</keyword>
<accession>A0A6J3M198</accession>
<reference evidence="2" key="3">
    <citation type="submission" date="2025-08" db="UniProtKB">
        <authorList>
            <consortium name="RefSeq"/>
        </authorList>
    </citation>
    <scope>IDENTIFICATION</scope>
    <source>
        <strain evidence="2">CBS 342.82</strain>
    </source>
</reference>
<reference evidence="2" key="1">
    <citation type="submission" date="2020-01" db="EMBL/GenBank/DDBJ databases">
        <authorList>
            <consortium name="DOE Joint Genome Institute"/>
            <person name="Haridas S."/>
            <person name="Albert R."/>
            <person name="Binder M."/>
            <person name="Bloem J."/>
            <person name="Labutti K."/>
            <person name="Salamov A."/>
            <person name="Andreopoulos B."/>
            <person name="Baker S.E."/>
            <person name="Barry K."/>
            <person name="Bills G."/>
            <person name="Bluhm B.H."/>
            <person name="Cannon C."/>
            <person name="Castanera R."/>
            <person name="Culley D.E."/>
            <person name="Daum C."/>
            <person name="Ezra D."/>
            <person name="Gonzalez J.B."/>
            <person name="Henrissat B."/>
            <person name="Kuo A."/>
            <person name="Liang C."/>
            <person name="Lipzen A."/>
            <person name="Lutzoni F."/>
            <person name="Magnuson J."/>
            <person name="Mondo S."/>
            <person name="Nolan M."/>
            <person name="Ohm R."/>
            <person name="Pangilinan J."/>
            <person name="Park H.-J."/>
            <person name="Ramirez L."/>
            <person name="Alfaro M."/>
            <person name="Sun H."/>
            <person name="Tritt A."/>
            <person name="Yoshinaga Y."/>
            <person name="Zwiers L.-H."/>
            <person name="Turgeon B.G."/>
            <person name="Goodwin S.B."/>
            <person name="Spatafora J.W."/>
            <person name="Crous P.W."/>
            <person name="Grigoriev I.V."/>
        </authorList>
    </citation>
    <scope>NUCLEOTIDE SEQUENCE</scope>
    <source>
        <strain evidence="2">CBS 342.82</strain>
    </source>
</reference>
<proteinExistence type="predicted"/>
<dbReference type="GeneID" id="54359338"/>
<dbReference type="InterPro" id="IPR023346">
    <property type="entry name" value="Lysozyme-like_dom_sf"/>
</dbReference>
<evidence type="ECO:0008006" key="3">
    <source>
        <dbReference type="Google" id="ProtNLM"/>
    </source>
</evidence>
<dbReference type="Gene3D" id="1.10.530.10">
    <property type="match status" value="1"/>
</dbReference>
<reference evidence="2" key="2">
    <citation type="submission" date="2020-04" db="EMBL/GenBank/DDBJ databases">
        <authorList>
            <consortium name="NCBI Genome Project"/>
        </authorList>
    </citation>
    <scope>NUCLEOTIDE SEQUENCE</scope>
    <source>
        <strain evidence="2">CBS 342.82</strain>
    </source>
</reference>
<evidence type="ECO:0000313" key="1">
    <source>
        <dbReference type="Proteomes" id="UP000504637"/>
    </source>
</evidence>
<dbReference type="AlphaFoldDB" id="A0A6J3M198"/>
<gene>
    <name evidence="2" type="ORF">K489DRAFT_321315</name>
</gene>
<dbReference type="OrthoDB" id="1193027at2759"/>
<dbReference type="SUPFAM" id="SSF53955">
    <property type="entry name" value="Lysozyme-like"/>
    <property type="match status" value="1"/>
</dbReference>
<evidence type="ECO:0000313" key="2">
    <source>
        <dbReference type="RefSeq" id="XP_033458832.1"/>
    </source>
</evidence>
<organism evidence="2">
    <name type="scientific">Dissoconium aciculare CBS 342.82</name>
    <dbReference type="NCBI Taxonomy" id="1314786"/>
    <lineage>
        <taxon>Eukaryota</taxon>
        <taxon>Fungi</taxon>
        <taxon>Dikarya</taxon>
        <taxon>Ascomycota</taxon>
        <taxon>Pezizomycotina</taxon>
        <taxon>Dothideomycetes</taxon>
        <taxon>Dothideomycetidae</taxon>
        <taxon>Mycosphaerellales</taxon>
        <taxon>Dissoconiaceae</taxon>
        <taxon>Dissoconium</taxon>
    </lineage>
</organism>
<dbReference type="Proteomes" id="UP000504637">
    <property type="component" value="Unplaced"/>
</dbReference>
<dbReference type="RefSeq" id="XP_033458832.1">
    <property type="nucleotide sequence ID" value="XM_033601538.1"/>
</dbReference>